<dbReference type="RefSeq" id="WP_078925375.1">
    <property type="nucleotide sequence ID" value="NZ_FUXB01000004.1"/>
</dbReference>
<dbReference type="PANTHER" id="PTHR34385">
    <property type="entry name" value="D-ALANYL-D-ALANINE CARBOXYPEPTIDASE"/>
    <property type="match status" value="1"/>
</dbReference>
<dbReference type="Gene3D" id="3.30.1380.10">
    <property type="match status" value="1"/>
</dbReference>
<dbReference type="InterPro" id="IPR009045">
    <property type="entry name" value="Zn_M74/Hedgehog-like"/>
</dbReference>
<evidence type="ECO:0000259" key="1">
    <source>
        <dbReference type="Pfam" id="PF02557"/>
    </source>
</evidence>
<proteinExistence type="predicted"/>
<keyword evidence="3" id="KW-1185">Reference proteome</keyword>
<dbReference type="SUPFAM" id="SSF55166">
    <property type="entry name" value="Hedgehog/DD-peptidase"/>
    <property type="match status" value="1"/>
</dbReference>
<keyword evidence="2" id="KW-0121">Carboxypeptidase</keyword>
<dbReference type="PANTHER" id="PTHR34385:SF1">
    <property type="entry name" value="PEPTIDOGLYCAN L-ALANYL-D-GLUTAMATE ENDOPEPTIDASE CWLK"/>
    <property type="match status" value="1"/>
</dbReference>
<accession>A0A1T4MIC1</accession>
<dbReference type="Proteomes" id="UP000190834">
    <property type="component" value="Unassembled WGS sequence"/>
</dbReference>
<dbReference type="GO" id="GO:0004180">
    <property type="term" value="F:carboxypeptidase activity"/>
    <property type="evidence" value="ECO:0007669"/>
    <property type="project" value="UniProtKB-KW"/>
</dbReference>
<dbReference type="CDD" id="cd14847">
    <property type="entry name" value="DD-carboxypeptidase_like"/>
    <property type="match status" value="1"/>
</dbReference>
<dbReference type="Pfam" id="PF02557">
    <property type="entry name" value="VanY"/>
    <property type="match status" value="1"/>
</dbReference>
<name>A0A1T4MIC1_VIBCI</name>
<evidence type="ECO:0000313" key="2">
    <source>
        <dbReference type="EMBL" id="SJZ66615.1"/>
    </source>
</evidence>
<dbReference type="InterPro" id="IPR052179">
    <property type="entry name" value="DD-CPase-like"/>
</dbReference>
<keyword evidence="2" id="KW-0645">Protease</keyword>
<dbReference type="EMBL" id="FUXB01000004">
    <property type="protein sequence ID" value="SJZ66615.1"/>
    <property type="molecule type" value="Genomic_DNA"/>
</dbReference>
<gene>
    <name evidence="2" type="ORF">SAMN02745782_00995</name>
</gene>
<dbReference type="GO" id="GO:0006508">
    <property type="term" value="P:proteolysis"/>
    <property type="evidence" value="ECO:0007669"/>
    <property type="project" value="InterPro"/>
</dbReference>
<evidence type="ECO:0000313" key="3">
    <source>
        <dbReference type="Proteomes" id="UP000190834"/>
    </source>
</evidence>
<dbReference type="GeneID" id="70583043"/>
<reference evidence="3" key="1">
    <citation type="submission" date="2017-02" db="EMBL/GenBank/DDBJ databases">
        <authorList>
            <person name="Varghese N."/>
            <person name="Submissions S."/>
        </authorList>
    </citation>
    <scope>NUCLEOTIDE SEQUENCE [LARGE SCALE GENOMIC DNA]</scope>
    <source>
        <strain evidence="3">DSM 19608</strain>
    </source>
</reference>
<dbReference type="InterPro" id="IPR003709">
    <property type="entry name" value="VanY-like_core_dom"/>
</dbReference>
<feature type="domain" description="D-alanyl-D-alanine carboxypeptidase-like core" evidence="1">
    <location>
        <begin position="26"/>
        <end position="176"/>
    </location>
</feature>
<organism evidence="2 3">
    <name type="scientific">Vibrio cincinnatiensis DSM 19608</name>
    <dbReference type="NCBI Taxonomy" id="1123491"/>
    <lineage>
        <taxon>Bacteria</taxon>
        <taxon>Pseudomonadati</taxon>
        <taxon>Pseudomonadota</taxon>
        <taxon>Gammaproteobacteria</taxon>
        <taxon>Vibrionales</taxon>
        <taxon>Vibrionaceae</taxon>
        <taxon>Vibrio</taxon>
    </lineage>
</organism>
<keyword evidence="2" id="KW-0378">Hydrolase</keyword>
<dbReference type="STRING" id="1123491.SAMN02745782_00995"/>
<dbReference type="AlphaFoldDB" id="A0A1T4MIC1"/>
<sequence length="226" mass="25836">MSPEQLTGKTDDHLTAVIIGQKAFWVHPQVSQDLLALKQAADLAGFNLNIASGFRSFTRQQSIWDRKMKGEMAILDDDGHPLDISPYSEKEKILAILRWSALPGASRHHWGTDFDIFDRKALPEGTSLQLEPWEYLQAHQAPFYAWLKTHIAEFGFFFPYQENGGGVAFEPWHISHKHTAEQCLTALTRETLQTELDKESMEGKQTVLQNLEMIYNHYIINIAKVK</sequence>
<protein>
    <submittedName>
        <fullName evidence="2">LD-carboxypeptidase LdcB, LAS superfamily</fullName>
    </submittedName>
</protein>